<dbReference type="Pfam" id="PF03372">
    <property type="entry name" value="Exo_endo_phos"/>
    <property type="match status" value="1"/>
</dbReference>
<dbReference type="RefSeq" id="XP_010463070.1">
    <property type="nucleotide sequence ID" value="XM_010464768.1"/>
</dbReference>
<dbReference type="Proteomes" id="UP000694864">
    <property type="component" value="Chromosome 14"/>
</dbReference>
<protein>
    <submittedName>
        <fullName evidence="3">Uncharacterized protein LOC104743720</fullName>
    </submittedName>
</protein>
<dbReference type="InterPro" id="IPR036691">
    <property type="entry name" value="Endo/exonu/phosph_ase_sf"/>
</dbReference>
<dbReference type="GeneID" id="104743720"/>
<organism evidence="2 3">
    <name type="scientific">Camelina sativa</name>
    <name type="common">False flax</name>
    <name type="synonym">Myagrum sativum</name>
    <dbReference type="NCBI Taxonomy" id="90675"/>
    <lineage>
        <taxon>Eukaryota</taxon>
        <taxon>Viridiplantae</taxon>
        <taxon>Streptophyta</taxon>
        <taxon>Embryophyta</taxon>
        <taxon>Tracheophyta</taxon>
        <taxon>Spermatophyta</taxon>
        <taxon>Magnoliopsida</taxon>
        <taxon>eudicotyledons</taxon>
        <taxon>Gunneridae</taxon>
        <taxon>Pentapetalae</taxon>
        <taxon>rosids</taxon>
        <taxon>malvids</taxon>
        <taxon>Brassicales</taxon>
        <taxon>Brassicaceae</taxon>
        <taxon>Camelineae</taxon>
        <taxon>Camelina</taxon>
    </lineage>
</organism>
<evidence type="ECO:0000313" key="3">
    <source>
        <dbReference type="RefSeq" id="XP_010463070.1"/>
    </source>
</evidence>
<gene>
    <name evidence="3" type="primary">LOC104743720</name>
</gene>
<feature type="domain" description="Endonuclease/exonuclease/phosphatase" evidence="1">
    <location>
        <begin position="17"/>
        <end position="242"/>
    </location>
</feature>
<reference evidence="3" key="2">
    <citation type="submission" date="2025-08" db="UniProtKB">
        <authorList>
            <consortium name="RefSeq"/>
        </authorList>
    </citation>
    <scope>IDENTIFICATION</scope>
    <source>
        <tissue evidence="3">Leaf</tissue>
    </source>
</reference>
<keyword evidence="2" id="KW-1185">Reference proteome</keyword>
<name>A0ABM0VYH0_CAMSA</name>
<dbReference type="InterPro" id="IPR005135">
    <property type="entry name" value="Endo/exonuclease/phosphatase"/>
</dbReference>
<sequence length="329" mass="37716">MHSSFCPLLMMMKIFCYNIRGLNTSLRQVELKRWVQASRPLLGGFLETHVQIENATAILARNFPGWRYDFNYTSNAQNGRIWIVWDPAVNVITFCKTDQLITCGVFDTAANLSFSLTFVYARNCMIAKRELWQTLQELHDYGLQRNHPWLILGDFNQILRADEHYSLLPYPHPTQGMAEFQQCIDSCEFLELASRGADHTWFNSQIHNPSTRKLDRALVNKAWLTTFPQANALFDAPGGSDHCPILVATSENEERRKVPFKFYSFFTSHPDYPGQVEAAWNSTIVQGNMMFSLCQKLKAVKMVCKSLIRTHFSNIQARSAEALEALSNT</sequence>
<evidence type="ECO:0000313" key="2">
    <source>
        <dbReference type="Proteomes" id="UP000694864"/>
    </source>
</evidence>
<proteinExistence type="predicted"/>
<dbReference type="PANTHER" id="PTHR33710">
    <property type="entry name" value="BNAC02G09200D PROTEIN"/>
    <property type="match status" value="1"/>
</dbReference>
<reference evidence="2" key="1">
    <citation type="journal article" date="2014" name="Nat. Commun.">
        <title>The emerging biofuel crop Camelina sativa retains a highly undifferentiated hexaploid genome structure.</title>
        <authorList>
            <person name="Kagale S."/>
            <person name="Koh C."/>
            <person name="Nixon J."/>
            <person name="Bollina V."/>
            <person name="Clarke W.E."/>
            <person name="Tuteja R."/>
            <person name="Spillane C."/>
            <person name="Robinson S.J."/>
            <person name="Links M.G."/>
            <person name="Clarke C."/>
            <person name="Higgins E.E."/>
            <person name="Huebert T."/>
            <person name="Sharpe A.G."/>
            <person name="Parkin I.A."/>
        </authorList>
    </citation>
    <scope>NUCLEOTIDE SEQUENCE [LARGE SCALE GENOMIC DNA]</scope>
    <source>
        <strain evidence="2">cv. DH55</strain>
    </source>
</reference>
<dbReference type="Gene3D" id="3.60.10.10">
    <property type="entry name" value="Endonuclease/exonuclease/phosphatase"/>
    <property type="match status" value="1"/>
</dbReference>
<accession>A0ABM0VYH0</accession>
<evidence type="ECO:0000259" key="1">
    <source>
        <dbReference type="Pfam" id="PF03372"/>
    </source>
</evidence>
<dbReference type="PANTHER" id="PTHR33710:SF77">
    <property type="entry name" value="DNASE I-LIKE SUPERFAMILY PROTEIN"/>
    <property type="match status" value="1"/>
</dbReference>
<dbReference type="SUPFAM" id="SSF56219">
    <property type="entry name" value="DNase I-like"/>
    <property type="match status" value="1"/>
</dbReference>